<reference evidence="10" key="1">
    <citation type="submission" date="2021-02" db="EMBL/GenBank/DDBJ databases">
        <authorList>
            <person name="Nowell W R."/>
        </authorList>
    </citation>
    <scope>NUCLEOTIDE SEQUENCE</scope>
</reference>
<keyword evidence="5" id="KW-0833">Ubl conjugation pathway</keyword>
<dbReference type="InterPro" id="IPR023313">
    <property type="entry name" value="UBQ-conjugating_AS"/>
</dbReference>
<feature type="active site" description="Glycyl thioester intermediate" evidence="7">
    <location>
        <position position="90"/>
    </location>
</feature>
<dbReference type="Gene3D" id="3.10.110.10">
    <property type="entry name" value="Ubiquitin Conjugating Enzyme"/>
    <property type="match status" value="1"/>
</dbReference>
<keyword evidence="8" id="KW-0472">Membrane</keyword>
<dbReference type="AlphaFoldDB" id="A0A814NY82"/>
<evidence type="ECO:0000313" key="11">
    <source>
        <dbReference type="Proteomes" id="UP000663828"/>
    </source>
</evidence>
<proteinExistence type="inferred from homology"/>
<dbReference type="CDD" id="cd23813">
    <property type="entry name" value="UBCc_UBE2N"/>
    <property type="match status" value="1"/>
</dbReference>
<feature type="domain" description="UBC core" evidence="9">
    <location>
        <begin position="6"/>
        <end position="152"/>
    </location>
</feature>
<keyword evidence="8" id="KW-1133">Transmembrane helix</keyword>
<dbReference type="Pfam" id="PF00728">
    <property type="entry name" value="Glyco_hydro_20"/>
    <property type="match status" value="1"/>
</dbReference>
<dbReference type="PROSITE" id="PS50127">
    <property type="entry name" value="UBC_2"/>
    <property type="match status" value="1"/>
</dbReference>
<keyword evidence="11" id="KW-1185">Reference proteome</keyword>
<sequence>MNENGALTKRIVKESARLQQEPVPGIIAAPDENNARYFKVVIDGPSESPYEGGKFKVELFLPDEYPMAPPKVRFMTKLYHPNIDKLGRICLDILKEKWSPALQIRTVLLSIQALLSAPNPDDFLDADVAEKWKADEKGAKAIARDWTEKLYRNVRQLTLAAFLLFILTICVRWIVVSKSKTDFGSSERENLYLPRIKNDRNGRPDLPKYIHLDLKGAPPKAEKFFDSFFIFLAKLQMGVKGVVIEYEDTLPLQGSLANATHRYGYTKSDIQLIEQSAKRQGLEIIPLIQTFGHLEWILKLREFESYRDDPKLPTVISPCVDKTYNLLEDLVQQTLDMHPNSQTIHIGCDEVTVTNTNPSCEGKTMSSAETYIQHIRRVIDIVRKIRPRIRILIWDDILRGDSFLRNRKLLKQIEGLIEPVSWNYFPTFDDYYKSLLGWRIYPRYFKTMWAASAFKGGLHRYSLTTNTKHHVSNNRQWLHFLESPTFRSDSFSGIILTGWSRFDHFMPLCDILPTAYPSLLYSLHALNTDEYLTSDSVRTSIWTSISFLTILLPKVERQLKILDTIVPQYNRKHSFVRRVELQSRLNELNSLSKDLTRSKQTVEQHLSELYSKDVVDEWIDLYFKPIEDRINTTFTELVPEERKLFWERRPLI</sequence>
<dbReference type="Proteomes" id="UP000663828">
    <property type="component" value="Unassembled WGS sequence"/>
</dbReference>
<dbReference type="InterPro" id="IPR038901">
    <property type="entry name" value="HEXDC-like"/>
</dbReference>
<evidence type="ECO:0000256" key="1">
    <source>
        <dbReference type="ARBA" id="ARBA00001231"/>
    </source>
</evidence>
<keyword evidence="4" id="KW-0808">Transferase</keyword>
<dbReference type="PANTHER" id="PTHR21040:SF8">
    <property type="entry name" value="BCDNA.GH04120"/>
    <property type="match status" value="1"/>
</dbReference>
<dbReference type="Pfam" id="PF00179">
    <property type="entry name" value="UQ_con"/>
    <property type="match status" value="1"/>
</dbReference>
<dbReference type="FunFam" id="3.10.110.10:FF:000073">
    <property type="entry name" value="Ubiquitin-conjugating enzyme E2 N"/>
    <property type="match status" value="1"/>
</dbReference>
<dbReference type="InterPro" id="IPR015883">
    <property type="entry name" value="Glyco_hydro_20_cat"/>
</dbReference>
<dbReference type="InterPro" id="IPR016135">
    <property type="entry name" value="UBQ-conjugating_enzyme/RWD"/>
</dbReference>
<keyword evidence="6" id="KW-0378">Hydrolase</keyword>
<dbReference type="GO" id="GO:0016740">
    <property type="term" value="F:transferase activity"/>
    <property type="evidence" value="ECO:0007669"/>
    <property type="project" value="UniProtKB-KW"/>
</dbReference>
<evidence type="ECO:0000259" key="9">
    <source>
        <dbReference type="PROSITE" id="PS50127"/>
    </source>
</evidence>
<dbReference type="InterPro" id="IPR017853">
    <property type="entry name" value="GH"/>
</dbReference>
<feature type="transmembrane region" description="Helical" evidence="8">
    <location>
        <begin position="157"/>
        <end position="175"/>
    </location>
</feature>
<evidence type="ECO:0000256" key="3">
    <source>
        <dbReference type="ARBA" id="ARBA00012663"/>
    </source>
</evidence>
<evidence type="ECO:0000256" key="8">
    <source>
        <dbReference type="SAM" id="Phobius"/>
    </source>
</evidence>
<dbReference type="EMBL" id="CAJNOR010001213">
    <property type="protein sequence ID" value="CAF1099004.1"/>
    <property type="molecule type" value="Genomic_DNA"/>
</dbReference>
<evidence type="ECO:0000256" key="5">
    <source>
        <dbReference type="ARBA" id="ARBA00022786"/>
    </source>
</evidence>
<evidence type="ECO:0000256" key="7">
    <source>
        <dbReference type="PROSITE-ProRule" id="PRU10133"/>
    </source>
</evidence>
<comment type="similarity">
    <text evidence="2">Belongs to the glycosyl hydrolase 20 family.</text>
</comment>
<dbReference type="InterPro" id="IPR000608">
    <property type="entry name" value="UBC"/>
</dbReference>
<evidence type="ECO:0000256" key="6">
    <source>
        <dbReference type="ARBA" id="ARBA00022801"/>
    </source>
</evidence>
<keyword evidence="8" id="KW-0812">Transmembrane</keyword>
<dbReference type="SMART" id="SM00212">
    <property type="entry name" value="UBCc"/>
    <property type="match status" value="1"/>
</dbReference>
<evidence type="ECO:0000256" key="4">
    <source>
        <dbReference type="ARBA" id="ARBA00022679"/>
    </source>
</evidence>
<dbReference type="Gene3D" id="3.20.20.80">
    <property type="entry name" value="Glycosidases"/>
    <property type="match status" value="1"/>
</dbReference>
<dbReference type="SUPFAM" id="SSF54495">
    <property type="entry name" value="UBC-like"/>
    <property type="match status" value="1"/>
</dbReference>
<dbReference type="PROSITE" id="PS00183">
    <property type="entry name" value="UBC_1"/>
    <property type="match status" value="1"/>
</dbReference>
<dbReference type="SUPFAM" id="SSF51445">
    <property type="entry name" value="(Trans)glycosidases"/>
    <property type="match status" value="1"/>
</dbReference>
<name>A0A814NY82_ADIRI</name>
<protein>
    <recommendedName>
        <fullName evidence="3">beta-N-acetylhexosaminidase</fullName>
        <ecNumber evidence="3">3.2.1.52</ecNumber>
    </recommendedName>
</protein>
<comment type="caution">
    <text evidence="10">The sequence shown here is derived from an EMBL/GenBank/DDBJ whole genome shotgun (WGS) entry which is preliminary data.</text>
</comment>
<gene>
    <name evidence="10" type="ORF">XAT740_LOCUS18249</name>
</gene>
<dbReference type="PANTHER" id="PTHR21040">
    <property type="entry name" value="BCDNA.GH04120"/>
    <property type="match status" value="1"/>
</dbReference>
<evidence type="ECO:0000313" key="10">
    <source>
        <dbReference type="EMBL" id="CAF1099004.1"/>
    </source>
</evidence>
<dbReference type="GO" id="GO:0004563">
    <property type="term" value="F:beta-N-acetylhexosaminidase activity"/>
    <property type="evidence" value="ECO:0007669"/>
    <property type="project" value="UniProtKB-EC"/>
</dbReference>
<dbReference type="GO" id="GO:0005975">
    <property type="term" value="P:carbohydrate metabolic process"/>
    <property type="evidence" value="ECO:0007669"/>
    <property type="project" value="InterPro"/>
</dbReference>
<evidence type="ECO:0000256" key="2">
    <source>
        <dbReference type="ARBA" id="ARBA00006285"/>
    </source>
</evidence>
<accession>A0A814NY82</accession>
<organism evidence="10 11">
    <name type="scientific">Adineta ricciae</name>
    <name type="common">Rotifer</name>
    <dbReference type="NCBI Taxonomy" id="249248"/>
    <lineage>
        <taxon>Eukaryota</taxon>
        <taxon>Metazoa</taxon>
        <taxon>Spiralia</taxon>
        <taxon>Gnathifera</taxon>
        <taxon>Rotifera</taxon>
        <taxon>Eurotatoria</taxon>
        <taxon>Bdelloidea</taxon>
        <taxon>Adinetida</taxon>
        <taxon>Adinetidae</taxon>
        <taxon>Adineta</taxon>
    </lineage>
</organism>
<dbReference type="EC" id="3.2.1.52" evidence="3"/>
<comment type="catalytic activity">
    <reaction evidence="1">
        <text>Hydrolysis of terminal non-reducing N-acetyl-D-hexosamine residues in N-acetyl-beta-D-hexosaminides.</text>
        <dbReference type="EC" id="3.2.1.52"/>
    </reaction>
</comment>